<organism evidence="8 11">
    <name type="scientific">Agrobacterium vitis</name>
    <name type="common">Rhizobium vitis</name>
    <dbReference type="NCBI Taxonomy" id="373"/>
    <lineage>
        <taxon>Bacteria</taxon>
        <taxon>Pseudomonadati</taxon>
        <taxon>Pseudomonadota</taxon>
        <taxon>Alphaproteobacteria</taxon>
        <taxon>Hyphomicrobiales</taxon>
        <taxon>Rhizobiaceae</taxon>
        <taxon>Rhizobium/Agrobacterium group</taxon>
        <taxon>Agrobacterium</taxon>
    </lineage>
</organism>
<dbReference type="Gene3D" id="1.20.1250.20">
    <property type="entry name" value="MFS general substrate transporter like domains"/>
    <property type="match status" value="1"/>
</dbReference>
<feature type="transmembrane region" description="Helical" evidence="6">
    <location>
        <begin position="21"/>
        <end position="44"/>
    </location>
</feature>
<evidence type="ECO:0000256" key="4">
    <source>
        <dbReference type="ARBA" id="ARBA00022989"/>
    </source>
</evidence>
<reference evidence="10 11" key="1">
    <citation type="submission" date="2019-12" db="EMBL/GenBank/DDBJ databases">
        <title>Whole-genome sequencing of Allorhizobium vitis.</title>
        <authorList>
            <person name="Gan H.M."/>
            <person name="Szegedi E."/>
            <person name="Burr T."/>
            <person name="Savka M.A."/>
        </authorList>
    </citation>
    <scope>NUCLEOTIDE SEQUENCE [LARGE SCALE GENOMIC DNA]</scope>
    <source>
        <strain evidence="9 10">CG415</strain>
        <strain evidence="8 11">CG516</strain>
    </source>
</reference>
<dbReference type="SUPFAM" id="SSF103473">
    <property type="entry name" value="MFS general substrate transporter"/>
    <property type="match status" value="1"/>
</dbReference>
<name>A0A6L6V7T3_AGRVI</name>
<evidence type="ECO:0000256" key="2">
    <source>
        <dbReference type="ARBA" id="ARBA00022475"/>
    </source>
</evidence>
<accession>A0A6L6V7T3</accession>
<evidence type="ECO:0000313" key="11">
    <source>
        <dbReference type="Proteomes" id="UP000477951"/>
    </source>
</evidence>
<feature type="transmembrane region" description="Helical" evidence="6">
    <location>
        <begin position="96"/>
        <end position="114"/>
    </location>
</feature>
<feature type="transmembrane region" description="Helical" evidence="6">
    <location>
        <begin position="120"/>
        <end position="147"/>
    </location>
</feature>
<feature type="domain" description="Major facilitator superfamily (MFS) profile" evidence="7">
    <location>
        <begin position="27"/>
        <end position="418"/>
    </location>
</feature>
<evidence type="ECO:0000313" key="8">
    <source>
        <dbReference type="EMBL" id="MUZ71763.1"/>
    </source>
</evidence>
<feature type="transmembrane region" description="Helical" evidence="6">
    <location>
        <begin position="233"/>
        <end position="256"/>
    </location>
</feature>
<gene>
    <name evidence="9" type="ORF">GOZ88_02695</name>
    <name evidence="8" type="ORF">GOZ90_03625</name>
</gene>
<dbReference type="EMBL" id="WPHU01000001">
    <property type="protein sequence ID" value="MVA55015.1"/>
    <property type="molecule type" value="Genomic_DNA"/>
</dbReference>
<keyword evidence="5 6" id="KW-0472">Membrane</keyword>
<feature type="transmembrane region" description="Helical" evidence="6">
    <location>
        <begin position="294"/>
        <end position="314"/>
    </location>
</feature>
<keyword evidence="2" id="KW-1003">Cell membrane</keyword>
<dbReference type="GO" id="GO:0005886">
    <property type="term" value="C:plasma membrane"/>
    <property type="evidence" value="ECO:0007669"/>
    <property type="project" value="UniProtKB-SubCell"/>
</dbReference>
<feature type="transmembrane region" description="Helical" evidence="6">
    <location>
        <begin position="358"/>
        <end position="380"/>
    </location>
</feature>
<evidence type="ECO:0000313" key="10">
    <source>
        <dbReference type="Proteomes" id="UP000440716"/>
    </source>
</evidence>
<evidence type="ECO:0000313" key="9">
    <source>
        <dbReference type="EMBL" id="MVA55015.1"/>
    </source>
</evidence>
<dbReference type="PANTHER" id="PTHR43124:SF3">
    <property type="entry name" value="CHLORAMPHENICOL EFFLUX PUMP RV0191"/>
    <property type="match status" value="1"/>
</dbReference>
<feature type="transmembrane region" description="Helical" evidence="6">
    <location>
        <begin position="185"/>
        <end position="203"/>
    </location>
</feature>
<feature type="transmembrane region" description="Helical" evidence="6">
    <location>
        <begin position="386"/>
        <end position="413"/>
    </location>
</feature>
<keyword evidence="3 6" id="KW-0812">Transmembrane</keyword>
<feature type="transmembrane region" description="Helical" evidence="6">
    <location>
        <begin position="268"/>
        <end position="287"/>
    </location>
</feature>
<comment type="caution">
    <text evidence="8">The sequence shown here is derived from an EMBL/GenBank/DDBJ whole genome shotgun (WGS) entry which is preliminary data.</text>
</comment>
<dbReference type="Pfam" id="PF07690">
    <property type="entry name" value="MFS_1"/>
    <property type="match status" value="1"/>
</dbReference>
<proteinExistence type="predicted"/>
<feature type="transmembrane region" description="Helical" evidence="6">
    <location>
        <begin position="320"/>
        <end position="346"/>
    </location>
</feature>
<evidence type="ECO:0000256" key="6">
    <source>
        <dbReference type="SAM" id="Phobius"/>
    </source>
</evidence>
<protein>
    <submittedName>
        <fullName evidence="8">MFS transporter</fullName>
    </submittedName>
</protein>
<dbReference type="InterPro" id="IPR005829">
    <property type="entry name" value="Sugar_transporter_CS"/>
</dbReference>
<dbReference type="PANTHER" id="PTHR43124">
    <property type="entry name" value="PURINE EFFLUX PUMP PBUE"/>
    <property type="match status" value="1"/>
</dbReference>
<dbReference type="CDD" id="cd17473">
    <property type="entry name" value="MFS_arabinose_efflux_permease_like"/>
    <property type="match status" value="1"/>
</dbReference>
<evidence type="ECO:0000259" key="7">
    <source>
        <dbReference type="PROSITE" id="PS50850"/>
    </source>
</evidence>
<dbReference type="PROSITE" id="PS00216">
    <property type="entry name" value="SUGAR_TRANSPORT_1"/>
    <property type="match status" value="1"/>
</dbReference>
<evidence type="ECO:0000256" key="3">
    <source>
        <dbReference type="ARBA" id="ARBA00022692"/>
    </source>
</evidence>
<feature type="transmembrane region" description="Helical" evidence="6">
    <location>
        <begin position="64"/>
        <end position="84"/>
    </location>
</feature>
<dbReference type="InterPro" id="IPR020846">
    <property type="entry name" value="MFS_dom"/>
</dbReference>
<evidence type="ECO:0000256" key="5">
    <source>
        <dbReference type="ARBA" id="ARBA00023136"/>
    </source>
</evidence>
<dbReference type="Proteomes" id="UP000477951">
    <property type="component" value="Unassembled WGS sequence"/>
</dbReference>
<sequence>MRIADRSSRSGYLWRRRDMQRAAGIPQGVLLISMAWLAPIGSTLFAPVLPQIIQHFSSVANASLLAPIALVTPALFVALLAPLAGILADRIGRKTLLFYSMLFYAIAGVMPAWLDSLYTIIASRVVVGIAEAGVMTAGTALICDYFAGERRAHWLSLQFGSASFVATVCFVLAGFLGGYGWRVPFLVYGATALFIPLILMVLFEPSRTTTSNRPADMPADTQEAEGRLFNTRFIVCLVLTMICGMLFYVMPVHVSLLLAERGIVEPSVLGLASAAGSFGVVAGTLLFRSQARRSIGVLLSAAMMLQGIGFILLYTQASLVGGIVGMFINNIGCGISLPLVLAFTMARLPDAYRGRASGIWTSMFFIGQFICPLVVGAVSAASGGMIGAMAGFAAFTLLGAGVFAIWSIFGMALKEPVTIKRELVGLH</sequence>
<dbReference type="PROSITE" id="PS50850">
    <property type="entry name" value="MFS"/>
    <property type="match status" value="1"/>
</dbReference>
<dbReference type="EMBL" id="WPHR01000002">
    <property type="protein sequence ID" value="MUZ71763.1"/>
    <property type="molecule type" value="Genomic_DNA"/>
</dbReference>
<dbReference type="InterPro" id="IPR011701">
    <property type="entry name" value="MFS"/>
</dbReference>
<dbReference type="InterPro" id="IPR036259">
    <property type="entry name" value="MFS_trans_sf"/>
</dbReference>
<dbReference type="InterPro" id="IPR050189">
    <property type="entry name" value="MFS_Efflux_Transporters"/>
</dbReference>
<dbReference type="Proteomes" id="UP000440716">
    <property type="component" value="Unassembled WGS sequence"/>
</dbReference>
<evidence type="ECO:0000256" key="1">
    <source>
        <dbReference type="ARBA" id="ARBA00004651"/>
    </source>
</evidence>
<feature type="transmembrane region" description="Helical" evidence="6">
    <location>
        <begin position="159"/>
        <end position="179"/>
    </location>
</feature>
<dbReference type="AlphaFoldDB" id="A0A6L6V7T3"/>
<keyword evidence="4 6" id="KW-1133">Transmembrane helix</keyword>
<comment type="subcellular location">
    <subcellularLocation>
        <location evidence="1">Cell membrane</location>
        <topology evidence="1">Multi-pass membrane protein</topology>
    </subcellularLocation>
</comment>
<dbReference type="GO" id="GO:0022857">
    <property type="term" value="F:transmembrane transporter activity"/>
    <property type="evidence" value="ECO:0007669"/>
    <property type="project" value="InterPro"/>
</dbReference>